<evidence type="ECO:0000313" key="4">
    <source>
        <dbReference type="Proteomes" id="UP001054889"/>
    </source>
</evidence>
<dbReference type="PANTHER" id="PTHR44259:SF111">
    <property type="entry name" value="OS04G0167600 PROTEIN"/>
    <property type="match status" value="1"/>
</dbReference>
<dbReference type="PANTHER" id="PTHR44259">
    <property type="entry name" value="OS07G0183000 PROTEIN-RELATED"/>
    <property type="match status" value="1"/>
</dbReference>
<evidence type="ECO:0000313" key="3">
    <source>
        <dbReference type="EMBL" id="GJN34577.1"/>
    </source>
</evidence>
<comment type="caution">
    <text evidence="3">The sequence shown here is derived from an EMBL/GenBank/DDBJ whole genome shotgun (WGS) entry which is preliminary data.</text>
</comment>
<dbReference type="Proteomes" id="UP001054889">
    <property type="component" value="Unassembled WGS sequence"/>
</dbReference>
<accession>A0AAV5FHY2</accession>
<feature type="region of interest" description="Disordered" evidence="1">
    <location>
        <begin position="1"/>
        <end position="20"/>
    </location>
</feature>
<dbReference type="InterPro" id="IPR005174">
    <property type="entry name" value="KIB1-4_b-propeller"/>
</dbReference>
<reference evidence="3" key="2">
    <citation type="submission" date="2021-12" db="EMBL/GenBank/DDBJ databases">
        <title>Resequencing data analysis of finger millet.</title>
        <authorList>
            <person name="Hatakeyama M."/>
            <person name="Aluri S."/>
            <person name="Balachadran M.T."/>
            <person name="Sivarajan S.R."/>
            <person name="Poveda L."/>
            <person name="Shimizu-Inatsugi R."/>
            <person name="Schlapbach R."/>
            <person name="Sreeman S.M."/>
            <person name="Shimizu K.K."/>
        </authorList>
    </citation>
    <scope>NUCLEOTIDE SEQUENCE</scope>
</reference>
<protein>
    <recommendedName>
        <fullName evidence="2">KIB1-4 beta-propeller domain-containing protein</fullName>
    </recommendedName>
</protein>
<dbReference type="EMBL" id="BQKI01000085">
    <property type="protein sequence ID" value="GJN34577.1"/>
    <property type="molecule type" value="Genomic_DNA"/>
</dbReference>
<organism evidence="3 4">
    <name type="scientific">Eleusine coracana subsp. coracana</name>
    <dbReference type="NCBI Taxonomy" id="191504"/>
    <lineage>
        <taxon>Eukaryota</taxon>
        <taxon>Viridiplantae</taxon>
        <taxon>Streptophyta</taxon>
        <taxon>Embryophyta</taxon>
        <taxon>Tracheophyta</taxon>
        <taxon>Spermatophyta</taxon>
        <taxon>Magnoliopsida</taxon>
        <taxon>Liliopsida</taxon>
        <taxon>Poales</taxon>
        <taxon>Poaceae</taxon>
        <taxon>PACMAD clade</taxon>
        <taxon>Chloridoideae</taxon>
        <taxon>Cynodonteae</taxon>
        <taxon>Eleusininae</taxon>
        <taxon>Eleusine</taxon>
    </lineage>
</organism>
<sequence length="219" mass="24326">MAEQPPRRASRPDWSSGLPEPELLESMGKRVASGHDAASFRSVCSPWRAAIPFKSFAPLLLFPFGSESGSVTFFSVSEEKTISFPLPDDIRGKVPCGASRGWLALMDEEASVTLFNPFTGGRVELPPADEHVAAASFETRVSKVDRRWILHPYEDPSRIINLDEMRDVFFREIVLSAPPYPGRECVAMAVCFQTPQWSRSARLGSTAFGRCWTPTWNAS</sequence>
<proteinExistence type="predicted"/>
<dbReference type="AlphaFoldDB" id="A0AAV5FHY2"/>
<reference evidence="3" key="1">
    <citation type="journal article" date="2018" name="DNA Res.">
        <title>Multiple hybrid de novo genome assembly of finger millet, an orphan allotetraploid crop.</title>
        <authorList>
            <person name="Hatakeyama M."/>
            <person name="Aluri S."/>
            <person name="Balachadran M.T."/>
            <person name="Sivarajan S.R."/>
            <person name="Patrignani A."/>
            <person name="Gruter S."/>
            <person name="Poveda L."/>
            <person name="Shimizu-Inatsugi R."/>
            <person name="Baeten J."/>
            <person name="Francoijs K.J."/>
            <person name="Nataraja K.N."/>
            <person name="Reddy Y.A.N."/>
            <person name="Phadnis S."/>
            <person name="Ravikumar R.L."/>
            <person name="Schlapbach R."/>
            <person name="Sreeman S.M."/>
            <person name="Shimizu K.K."/>
        </authorList>
    </citation>
    <scope>NUCLEOTIDE SEQUENCE</scope>
</reference>
<gene>
    <name evidence="3" type="primary">gb23253</name>
    <name evidence="3" type="ORF">PR202_gb23253</name>
</gene>
<evidence type="ECO:0000256" key="1">
    <source>
        <dbReference type="SAM" id="MobiDB-lite"/>
    </source>
</evidence>
<dbReference type="Pfam" id="PF03478">
    <property type="entry name" value="Beta-prop_KIB1-4"/>
    <property type="match status" value="1"/>
</dbReference>
<evidence type="ECO:0000259" key="2">
    <source>
        <dbReference type="Pfam" id="PF03478"/>
    </source>
</evidence>
<dbReference type="InterPro" id="IPR050942">
    <property type="entry name" value="F-box_BR-signaling"/>
</dbReference>
<keyword evidence="4" id="KW-1185">Reference proteome</keyword>
<name>A0AAV5FHY2_ELECO</name>
<feature type="domain" description="KIB1-4 beta-propeller" evidence="2">
    <location>
        <begin position="73"/>
        <end position="196"/>
    </location>
</feature>